<sequence length="64" mass="7407">MKMAYAVIIPPYFLSELMQLQEKLQKSVKSIVLEAIREYIDRSLTNKDGVLIDGVRYPLPQRVP</sequence>
<evidence type="ECO:0000313" key="2">
    <source>
        <dbReference type="Proteomes" id="UP000182278"/>
    </source>
</evidence>
<comment type="caution">
    <text evidence="1">The sequence shown here is derived from an EMBL/GenBank/DDBJ whole genome shotgun (WGS) entry which is preliminary data.</text>
</comment>
<dbReference type="EMBL" id="MNUO01000132">
    <property type="protein sequence ID" value="OIN95661.1"/>
    <property type="molecule type" value="Genomic_DNA"/>
</dbReference>
<accession>A0A1J4SBR4</accession>
<evidence type="ECO:0000313" key="1">
    <source>
        <dbReference type="EMBL" id="OIN95661.1"/>
    </source>
</evidence>
<dbReference type="Proteomes" id="UP000182278">
    <property type="component" value="Unassembled WGS sequence"/>
</dbReference>
<evidence type="ECO:0008006" key="3">
    <source>
        <dbReference type="Google" id="ProtNLM"/>
    </source>
</evidence>
<organism evidence="1 2">
    <name type="scientific">Candidatus Desantisbacteria bacterium CG1_02_38_46</name>
    <dbReference type="NCBI Taxonomy" id="1817893"/>
    <lineage>
        <taxon>Bacteria</taxon>
        <taxon>Candidatus Desantisiibacteriota</taxon>
    </lineage>
</organism>
<dbReference type="AlphaFoldDB" id="A0A1J4SBR4"/>
<protein>
    <recommendedName>
        <fullName evidence="3">Ribbon-helix-helix protein CopG domain-containing protein</fullName>
    </recommendedName>
</protein>
<reference evidence="1 2" key="1">
    <citation type="journal article" date="2016" name="Environ. Microbiol.">
        <title>Genomic resolution of a cold subsurface aquifer community provides metabolic insights for novel microbes adapted to high CO concentrations.</title>
        <authorList>
            <person name="Probst A.J."/>
            <person name="Castelle C.J."/>
            <person name="Singh A."/>
            <person name="Brown C.T."/>
            <person name="Anantharaman K."/>
            <person name="Sharon I."/>
            <person name="Hug L.A."/>
            <person name="Burstein D."/>
            <person name="Emerson J.B."/>
            <person name="Thomas B.C."/>
            <person name="Banfield J.F."/>
        </authorList>
    </citation>
    <scope>NUCLEOTIDE SEQUENCE [LARGE SCALE GENOMIC DNA]</scope>
    <source>
        <strain evidence="1">CG1_02_38_46</strain>
    </source>
</reference>
<gene>
    <name evidence="1" type="ORF">AUJ66_08785</name>
</gene>
<proteinExistence type="predicted"/>
<name>A0A1J4SBR4_9BACT</name>